<accession>A0A7R9J2K6</accession>
<proteinExistence type="predicted"/>
<feature type="region of interest" description="Disordered" evidence="1">
    <location>
        <begin position="191"/>
        <end position="234"/>
    </location>
</feature>
<feature type="region of interest" description="Disordered" evidence="1">
    <location>
        <begin position="1"/>
        <end position="61"/>
    </location>
</feature>
<feature type="region of interest" description="Disordered" evidence="1">
    <location>
        <begin position="79"/>
        <end position="103"/>
    </location>
</feature>
<organism evidence="2">
    <name type="scientific">Timema californicum</name>
    <name type="common">California timema</name>
    <name type="synonym">Walking stick</name>
    <dbReference type="NCBI Taxonomy" id="61474"/>
    <lineage>
        <taxon>Eukaryota</taxon>
        <taxon>Metazoa</taxon>
        <taxon>Ecdysozoa</taxon>
        <taxon>Arthropoda</taxon>
        <taxon>Hexapoda</taxon>
        <taxon>Insecta</taxon>
        <taxon>Pterygota</taxon>
        <taxon>Neoptera</taxon>
        <taxon>Polyneoptera</taxon>
        <taxon>Phasmatodea</taxon>
        <taxon>Timematodea</taxon>
        <taxon>Timematoidea</taxon>
        <taxon>Timematidae</taxon>
        <taxon>Timema</taxon>
    </lineage>
</organism>
<dbReference type="AlphaFoldDB" id="A0A7R9J2K6"/>
<name>A0A7R9J2K6_TIMCA</name>
<evidence type="ECO:0000313" key="2">
    <source>
        <dbReference type="EMBL" id="CAD7571439.1"/>
    </source>
</evidence>
<dbReference type="EMBL" id="OE180513">
    <property type="protein sequence ID" value="CAD7571439.1"/>
    <property type="molecule type" value="Genomic_DNA"/>
</dbReference>
<protein>
    <submittedName>
        <fullName evidence="2">(California timema) hypothetical protein</fullName>
    </submittedName>
</protein>
<reference evidence="2" key="1">
    <citation type="submission" date="2020-11" db="EMBL/GenBank/DDBJ databases">
        <authorList>
            <person name="Tran Van P."/>
        </authorList>
    </citation>
    <scope>NUCLEOTIDE SEQUENCE</scope>
</reference>
<evidence type="ECO:0000256" key="1">
    <source>
        <dbReference type="SAM" id="MobiDB-lite"/>
    </source>
</evidence>
<feature type="compositionally biased region" description="Low complexity" evidence="1">
    <location>
        <begin position="79"/>
        <end position="97"/>
    </location>
</feature>
<feature type="compositionally biased region" description="Low complexity" evidence="1">
    <location>
        <begin position="16"/>
        <end position="40"/>
    </location>
</feature>
<feature type="compositionally biased region" description="Polar residues" evidence="1">
    <location>
        <begin position="46"/>
        <end position="58"/>
    </location>
</feature>
<gene>
    <name evidence="2" type="ORF">TCMB3V08_LOCUS4114</name>
</gene>
<sequence>MHSLVATLHQENHQASPRSTPNSSPRSTKSPPLPPSSRSAPPTPGGQLQPSNMMSSLGTGADSLAGVGGDVRSAFGSSTGLIGSSSTSLAGSTSNSAVTNSSGRSLRNDLLVAADSVTNAMSTLVRELNSEGSDQEEGEENIRKPLDFEAEDGESDGTGNTAALWREEIRKRYEQESQFIAELRSRNLGNGHDYDDKALRRHASGLPDGDGYKEDDESYVHGPDDDDTGGTNWEEAMKSPPCILVLMNPIYEKTTATRSNRHMYQPTWLTPKLMWLAHSFQVLCYLTNPTKHVLPLTSQTIQQMLT</sequence>